<comment type="similarity">
    <text evidence="2 7">Belongs to the MgtC/SapB family.</text>
</comment>
<gene>
    <name evidence="9" type="ORF">CD175_06985</name>
</gene>
<feature type="transmembrane region" description="Helical" evidence="7">
    <location>
        <begin position="57"/>
        <end position="75"/>
    </location>
</feature>
<keyword evidence="3" id="KW-1003">Cell membrane</keyword>
<feature type="transmembrane region" description="Helical" evidence="7">
    <location>
        <begin position="28"/>
        <end position="45"/>
    </location>
</feature>
<dbReference type="AlphaFoldDB" id="A0A2S6FQX0"/>
<keyword evidence="6 7" id="KW-0472">Membrane</keyword>
<accession>A0A2S6FQX0</accession>
<evidence type="ECO:0000256" key="4">
    <source>
        <dbReference type="ARBA" id="ARBA00022692"/>
    </source>
</evidence>
<keyword evidence="10" id="KW-1185">Reference proteome</keyword>
<feature type="transmembrane region" description="Helical" evidence="7">
    <location>
        <begin position="139"/>
        <end position="157"/>
    </location>
</feature>
<keyword evidence="9" id="KW-0808">Transferase</keyword>
<dbReference type="PANTHER" id="PTHR33778:SF1">
    <property type="entry name" value="MAGNESIUM TRANSPORTER YHID-RELATED"/>
    <property type="match status" value="1"/>
</dbReference>
<evidence type="ECO:0000256" key="5">
    <source>
        <dbReference type="ARBA" id="ARBA00022989"/>
    </source>
</evidence>
<reference evidence="10" key="1">
    <citation type="submission" date="2017-06" db="EMBL/GenBank/DDBJ databases">
        <authorList>
            <person name="Furmanczyk E.M."/>
        </authorList>
    </citation>
    <scope>NUCLEOTIDE SEQUENCE [LARGE SCALE GENOMIC DNA]</scope>
    <source>
        <strain evidence="10">AP3_16</strain>
    </source>
</reference>
<dbReference type="RefSeq" id="WP_104448834.1">
    <property type="nucleotide sequence ID" value="NZ_JBLZZR010000099.1"/>
</dbReference>
<feature type="transmembrane region" description="Helical" evidence="7">
    <location>
        <begin position="114"/>
        <end position="133"/>
    </location>
</feature>
<feature type="transmembrane region" description="Helical" evidence="7">
    <location>
        <begin position="81"/>
        <end position="102"/>
    </location>
</feature>
<evidence type="ECO:0000256" key="2">
    <source>
        <dbReference type="ARBA" id="ARBA00009298"/>
    </source>
</evidence>
<evidence type="ECO:0000313" key="9">
    <source>
        <dbReference type="EMBL" id="PPK39838.1"/>
    </source>
</evidence>
<name>A0A2S6FQX0_9PSED</name>
<evidence type="ECO:0000256" key="6">
    <source>
        <dbReference type="ARBA" id="ARBA00023136"/>
    </source>
</evidence>
<keyword evidence="7" id="KW-0997">Cell inner membrane</keyword>
<dbReference type="Pfam" id="PF02308">
    <property type="entry name" value="MgtC"/>
    <property type="match status" value="1"/>
</dbReference>
<dbReference type="PRINTS" id="PR01837">
    <property type="entry name" value="MGTCSAPBPROT"/>
</dbReference>
<dbReference type="Proteomes" id="UP000238541">
    <property type="component" value="Unassembled WGS sequence"/>
</dbReference>
<dbReference type="InterPro" id="IPR003416">
    <property type="entry name" value="MgtC/SapB/SrpB/YhiD_fam"/>
</dbReference>
<proteinExistence type="inferred from homology"/>
<organism evidence="9 10">
    <name type="scientific">Pseudomonas laurylsulfatiphila</name>
    <dbReference type="NCBI Taxonomy" id="2011015"/>
    <lineage>
        <taxon>Bacteria</taxon>
        <taxon>Pseudomonadati</taxon>
        <taxon>Pseudomonadota</taxon>
        <taxon>Gammaproteobacteria</taxon>
        <taxon>Pseudomonadales</taxon>
        <taxon>Pseudomonadaceae</taxon>
        <taxon>Pseudomonas</taxon>
    </lineage>
</organism>
<protein>
    <recommendedName>
        <fullName evidence="7">Protein MgtC</fullName>
    </recommendedName>
</protein>
<keyword evidence="9" id="KW-0489">Methyltransferase</keyword>
<evidence type="ECO:0000256" key="1">
    <source>
        <dbReference type="ARBA" id="ARBA00004651"/>
    </source>
</evidence>
<keyword evidence="4 7" id="KW-0812">Transmembrane</keyword>
<evidence type="ECO:0000313" key="10">
    <source>
        <dbReference type="Proteomes" id="UP000238541"/>
    </source>
</evidence>
<dbReference type="GO" id="GO:0008168">
    <property type="term" value="F:methyltransferase activity"/>
    <property type="evidence" value="ECO:0007669"/>
    <property type="project" value="UniProtKB-KW"/>
</dbReference>
<dbReference type="InterPro" id="IPR049177">
    <property type="entry name" value="MgtC_SapB_SrpB_YhiD_N"/>
</dbReference>
<dbReference type="EMBL" id="NIRS01000002">
    <property type="protein sequence ID" value="PPK39838.1"/>
    <property type="molecule type" value="Genomic_DNA"/>
</dbReference>
<evidence type="ECO:0000259" key="8">
    <source>
        <dbReference type="Pfam" id="PF02308"/>
    </source>
</evidence>
<dbReference type="GO" id="GO:0005886">
    <property type="term" value="C:plasma membrane"/>
    <property type="evidence" value="ECO:0007669"/>
    <property type="project" value="UniProtKB-SubCell"/>
</dbReference>
<keyword evidence="5 7" id="KW-1133">Transmembrane helix</keyword>
<evidence type="ECO:0000256" key="3">
    <source>
        <dbReference type="ARBA" id="ARBA00022475"/>
    </source>
</evidence>
<evidence type="ECO:0000256" key="7">
    <source>
        <dbReference type="RuleBase" id="RU365041"/>
    </source>
</evidence>
<sequence length="166" mass="17505">MNAWWHEVWVTLQAEFADITDASQLTRMTVRLLMAAVLGGILGFEREHQGKAAGVRTHMLVAMGAALFVLVPQMSGSQADAMSRVVQGVIAGIGFLGAGTILKNHEGDESDVKGLTTAAGLWMTAAIGVAAGLGREATAVLSTLLALGVFSVMPRIVKLIDKDHRP</sequence>
<comment type="caution">
    <text evidence="9">The sequence shown here is derived from an EMBL/GenBank/DDBJ whole genome shotgun (WGS) entry which is preliminary data.</text>
</comment>
<feature type="domain" description="MgtC/SapB/SrpB/YhiD N-terminal" evidence="8">
    <location>
        <begin position="32"/>
        <end position="157"/>
    </location>
</feature>
<dbReference type="GO" id="GO:0032259">
    <property type="term" value="P:methylation"/>
    <property type="evidence" value="ECO:0007669"/>
    <property type="project" value="UniProtKB-KW"/>
</dbReference>
<dbReference type="PANTHER" id="PTHR33778">
    <property type="entry name" value="PROTEIN MGTC"/>
    <property type="match status" value="1"/>
</dbReference>
<comment type="subcellular location">
    <subcellularLocation>
        <location evidence="7">Cell inner membrane</location>
        <topology evidence="7">Multi-pass membrane protein</topology>
    </subcellularLocation>
    <subcellularLocation>
        <location evidence="1">Cell membrane</location>
        <topology evidence="1">Multi-pass membrane protein</topology>
    </subcellularLocation>
</comment>